<proteinExistence type="predicted"/>
<dbReference type="AlphaFoldDB" id="D2VHI0"/>
<dbReference type="VEuPathDB" id="AmoebaDB:NAEGRDRAFT_68335"/>
<reference evidence="1 2" key="1">
    <citation type="journal article" date="2010" name="Cell">
        <title>The genome of Naegleria gruberi illuminates early eukaryotic versatility.</title>
        <authorList>
            <person name="Fritz-Laylin L.K."/>
            <person name="Prochnik S.E."/>
            <person name="Ginger M.L."/>
            <person name="Dacks J.B."/>
            <person name="Carpenter M.L."/>
            <person name="Field M.C."/>
            <person name="Kuo A."/>
            <person name="Paredez A."/>
            <person name="Chapman J."/>
            <person name="Pham J."/>
            <person name="Shu S."/>
            <person name="Neupane R."/>
            <person name="Cipriano M."/>
            <person name="Mancuso J."/>
            <person name="Tu H."/>
            <person name="Salamov A."/>
            <person name="Lindquist E."/>
            <person name="Shapiro H."/>
            <person name="Lucas S."/>
            <person name="Grigoriev I.V."/>
            <person name="Cande W.Z."/>
            <person name="Fulton C."/>
            <person name="Rokhsar D.S."/>
            <person name="Dawson S.C."/>
        </authorList>
    </citation>
    <scope>NUCLEOTIDE SEQUENCE [LARGE SCALE GENOMIC DNA]</scope>
    <source>
        <strain evidence="1 2">NEG-M</strain>
    </source>
</reference>
<dbReference type="RefSeq" id="XP_002676430.1">
    <property type="nucleotide sequence ID" value="XM_002676384.1"/>
</dbReference>
<organism evidence="2">
    <name type="scientific">Naegleria gruberi</name>
    <name type="common">Amoeba</name>
    <dbReference type="NCBI Taxonomy" id="5762"/>
    <lineage>
        <taxon>Eukaryota</taxon>
        <taxon>Discoba</taxon>
        <taxon>Heterolobosea</taxon>
        <taxon>Tetramitia</taxon>
        <taxon>Eutetramitia</taxon>
        <taxon>Vahlkampfiidae</taxon>
        <taxon>Naegleria</taxon>
    </lineage>
</organism>
<accession>D2VHI0</accession>
<name>D2VHI0_NAEGR</name>
<evidence type="ECO:0000313" key="2">
    <source>
        <dbReference type="Proteomes" id="UP000006671"/>
    </source>
</evidence>
<keyword evidence="2" id="KW-1185">Reference proteome</keyword>
<dbReference type="EMBL" id="GG738872">
    <property type="protein sequence ID" value="EFC43686.1"/>
    <property type="molecule type" value="Genomic_DNA"/>
</dbReference>
<gene>
    <name evidence="1" type="ORF">NAEGRDRAFT_68335</name>
</gene>
<dbReference type="GeneID" id="8863313"/>
<sequence length="247" mass="28887">MTDNINNATYQDAVYGKEQCFVRHHSDPIRFLWSIDDFIQDTSIRNISLNLRASKMSPNFCLALQLFSNKDKYFIPSINESFHMNPFIDGKTISMIEDVRYRMFCYYQRFGDLDFEILPKAFCLKRNEAKFNGGCSYGFVNQQLDLFLSKAEWKFTPLRQQYRQYETSLTSLEMRIPIVVPADTTDVQLHLVFVDMYSPPEPENFLPEYVTGSIIFHFCQLNMVPHIGMMTVMPLHLIPEHNTIVGN</sequence>
<dbReference type="InParanoid" id="D2VHI0"/>
<dbReference type="Proteomes" id="UP000006671">
    <property type="component" value="Unassembled WGS sequence"/>
</dbReference>
<evidence type="ECO:0000313" key="1">
    <source>
        <dbReference type="EMBL" id="EFC43686.1"/>
    </source>
</evidence>
<dbReference type="KEGG" id="ngr:NAEGRDRAFT_68335"/>
<protein>
    <submittedName>
        <fullName evidence="1">Predicted protein</fullName>
    </submittedName>
</protein>